<name>A0A177TAB5_9BASI</name>
<proteinExistence type="inferred from homology"/>
<accession>A0A177TAB5</accession>
<protein>
    <recommendedName>
        <fullName evidence="2">mRNA stability protein</fullName>
    </recommendedName>
</protein>
<evidence type="ECO:0000313" key="5">
    <source>
        <dbReference type="Proteomes" id="UP000077521"/>
    </source>
</evidence>
<feature type="compositionally biased region" description="Low complexity" evidence="3">
    <location>
        <begin position="157"/>
        <end position="172"/>
    </location>
</feature>
<evidence type="ECO:0000256" key="2">
    <source>
        <dbReference type="RuleBase" id="RU363120"/>
    </source>
</evidence>
<dbReference type="AlphaFoldDB" id="A0A177TAB5"/>
<sequence>MLPAQRNKIDISSLSEEEQKMFRLYGKLPSRANVRPNKSHERKYFDSGDYALSKAGKAPQQSVGTAIPNPERVPHASTVGGGSVAATVGSISSPVSAAVPSPMAAAGLTGSFPTTTAAPLAVVSPLNAIPPSLTSGTDSSANTASTTTAMPLPIAGASSPPASHTSSSSPLALSPPPSAAQTSTSPLGLASRNQPLGSFPVASAHAQSHAAAAAAAASQSPIFESPFPTGATSPLGVPGSAGVVGSGGPPPGGNLGPGIASRYLHRGSLSGSPGKEASSGLARAQPLSAEDMMEE</sequence>
<dbReference type="Proteomes" id="UP000077521">
    <property type="component" value="Unassembled WGS sequence"/>
</dbReference>
<comment type="function">
    <text evidence="2">Plays an essential role in initiation of the G0 program by preventing the degradation of specific nutrient-regulated mRNAs via the 5'-3' mRNA decay pathway.</text>
</comment>
<evidence type="ECO:0000256" key="3">
    <source>
        <dbReference type="SAM" id="MobiDB-lite"/>
    </source>
</evidence>
<feature type="region of interest" description="Disordered" evidence="3">
    <location>
        <begin position="133"/>
        <end position="295"/>
    </location>
</feature>
<dbReference type="GO" id="GO:0005737">
    <property type="term" value="C:cytoplasm"/>
    <property type="evidence" value="ECO:0007669"/>
    <property type="project" value="TreeGrafter"/>
</dbReference>
<organism evidence="4 5">
    <name type="scientific">Tilletia indica</name>
    <dbReference type="NCBI Taxonomy" id="43049"/>
    <lineage>
        <taxon>Eukaryota</taxon>
        <taxon>Fungi</taxon>
        <taxon>Dikarya</taxon>
        <taxon>Basidiomycota</taxon>
        <taxon>Ustilaginomycotina</taxon>
        <taxon>Exobasidiomycetes</taxon>
        <taxon>Tilletiales</taxon>
        <taxon>Tilletiaceae</taxon>
        <taxon>Tilletia</taxon>
    </lineage>
</organism>
<evidence type="ECO:0000256" key="1">
    <source>
        <dbReference type="ARBA" id="ARBA00010520"/>
    </source>
</evidence>
<dbReference type="Pfam" id="PF04667">
    <property type="entry name" value="Endosulfine"/>
    <property type="match status" value="1"/>
</dbReference>
<feature type="compositionally biased region" description="Low complexity" evidence="3">
    <location>
        <begin position="134"/>
        <end position="149"/>
    </location>
</feature>
<gene>
    <name evidence="4" type="ORF">A4X13_0g6363</name>
</gene>
<dbReference type="GO" id="GO:0004864">
    <property type="term" value="F:protein phosphatase inhibitor activity"/>
    <property type="evidence" value="ECO:0007669"/>
    <property type="project" value="TreeGrafter"/>
</dbReference>
<reference evidence="4" key="2">
    <citation type="journal article" date="2019" name="IMA Fungus">
        <title>Genome sequencing and comparison of five Tilletia species to identify candidate genes for the detection of regulated species infecting wheat.</title>
        <authorList>
            <person name="Nguyen H.D.T."/>
            <person name="Sultana T."/>
            <person name="Kesanakurti P."/>
            <person name="Hambleton S."/>
        </authorList>
    </citation>
    <scope>NUCLEOTIDE SEQUENCE</scope>
    <source>
        <strain evidence="4">DAOMC 236416</strain>
    </source>
</reference>
<dbReference type="PANTHER" id="PTHR10358:SF6">
    <property type="entry name" value="ENDOSULFINE, ISOFORM A"/>
    <property type="match status" value="1"/>
</dbReference>
<reference evidence="4" key="1">
    <citation type="submission" date="2016-04" db="EMBL/GenBank/DDBJ databases">
        <authorList>
            <person name="Nguyen H.D."/>
            <person name="Samba Siva P."/>
            <person name="Cullis J."/>
            <person name="Levesque C.A."/>
            <person name="Hambleton S."/>
        </authorList>
    </citation>
    <scope>NUCLEOTIDE SEQUENCE</scope>
    <source>
        <strain evidence="4">DAOMC 236416</strain>
    </source>
</reference>
<dbReference type="InterPro" id="IPR006760">
    <property type="entry name" value="Endosulphine"/>
</dbReference>
<dbReference type="EMBL" id="LWDF02000597">
    <property type="protein sequence ID" value="KAE8244691.1"/>
    <property type="molecule type" value="Genomic_DNA"/>
</dbReference>
<feature type="compositionally biased region" description="Low complexity" evidence="3">
    <location>
        <begin position="202"/>
        <end position="220"/>
    </location>
</feature>
<keyword evidence="5" id="KW-1185">Reference proteome</keyword>
<dbReference type="PANTHER" id="PTHR10358">
    <property type="entry name" value="ENDOSULFINE"/>
    <property type="match status" value="1"/>
</dbReference>
<comment type="similarity">
    <text evidence="1 2">Belongs to the endosulfine family.</text>
</comment>
<evidence type="ECO:0000313" key="4">
    <source>
        <dbReference type="EMBL" id="KAE8244691.1"/>
    </source>
</evidence>
<comment type="caution">
    <text evidence="4">The sequence shown here is derived from an EMBL/GenBank/DDBJ whole genome shotgun (WGS) entry which is preliminary data.</text>
</comment>